<organism evidence="1 2">
    <name type="scientific">Heterodera schachtii</name>
    <name type="common">Sugarbeet cyst nematode worm</name>
    <name type="synonym">Tylenchus schachtii</name>
    <dbReference type="NCBI Taxonomy" id="97005"/>
    <lineage>
        <taxon>Eukaryota</taxon>
        <taxon>Metazoa</taxon>
        <taxon>Ecdysozoa</taxon>
        <taxon>Nematoda</taxon>
        <taxon>Chromadorea</taxon>
        <taxon>Rhabditida</taxon>
        <taxon>Tylenchina</taxon>
        <taxon>Tylenchomorpha</taxon>
        <taxon>Tylenchoidea</taxon>
        <taxon>Heteroderidae</taxon>
        <taxon>Heteroderinae</taxon>
        <taxon>Heterodera</taxon>
    </lineage>
</organism>
<dbReference type="SUPFAM" id="SSF101898">
    <property type="entry name" value="NHL repeat"/>
    <property type="match status" value="1"/>
</dbReference>
<accession>A0ABD2HU98</accession>
<keyword evidence="2" id="KW-1185">Reference proteome</keyword>
<evidence type="ECO:0000313" key="1">
    <source>
        <dbReference type="EMBL" id="KAL3068945.1"/>
    </source>
</evidence>
<dbReference type="EMBL" id="JBICCN010000434">
    <property type="protein sequence ID" value="KAL3068945.1"/>
    <property type="molecule type" value="Genomic_DNA"/>
</dbReference>
<evidence type="ECO:0000313" key="2">
    <source>
        <dbReference type="Proteomes" id="UP001620645"/>
    </source>
</evidence>
<comment type="caution">
    <text evidence="1">The sequence shown here is derived from an EMBL/GenBank/DDBJ whole genome shotgun (WGS) entry which is preliminary data.</text>
</comment>
<dbReference type="Gene3D" id="2.120.10.30">
    <property type="entry name" value="TolB, C-terminal domain"/>
    <property type="match status" value="1"/>
</dbReference>
<proteinExistence type="predicted"/>
<name>A0ABD2HU98_HETSC</name>
<gene>
    <name evidence="1" type="ORF">niasHS_015660</name>
</gene>
<dbReference type="InterPro" id="IPR011042">
    <property type="entry name" value="6-blade_b-propeller_TolB-like"/>
</dbReference>
<sequence length="244" mass="27476">MPTKTTGRTLSTRRRAFAWAWTPKLPSPIPTTTAVIVVNFNDVPELKKGPFYYPKKVVSLVRGRDCLYIVLDRGSNQLFNRLQLFKNNGEYVCRLVPPSPCPIDQVTVMSVNKENEQLVIIDNKNVVHAFEFELFSQLRLTRHFSISGYVHEASDIAVFKGQYYITDYKTHCVVIYSLEGKQMGKFGGLNITPYPVGIDFSKTGDILVGDSHGNPLPHLWCSAVRASRSSTTVATCKRFRVALV</sequence>
<dbReference type="AlphaFoldDB" id="A0ABD2HU98"/>
<protein>
    <submittedName>
        <fullName evidence="1">Uncharacterized protein</fullName>
    </submittedName>
</protein>
<reference evidence="1 2" key="1">
    <citation type="submission" date="2024-10" db="EMBL/GenBank/DDBJ databases">
        <authorList>
            <person name="Kim D."/>
        </authorList>
    </citation>
    <scope>NUCLEOTIDE SEQUENCE [LARGE SCALE GENOMIC DNA]</scope>
    <source>
        <strain evidence="1">Taebaek</strain>
    </source>
</reference>
<dbReference type="Proteomes" id="UP001620645">
    <property type="component" value="Unassembled WGS sequence"/>
</dbReference>